<accession>A0A3A6PQC1</accession>
<keyword evidence="1" id="KW-0175">Coiled coil</keyword>
<evidence type="ECO:0000313" key="3">
    <source>
        <dbReference type="EMBL" id="RJX44433.1"/>
    </source>
</evidence>
<dbReference type="EMBL" id="QKNY01000004">
    <property type="protein sequence ID" value="RJX44433.1"/>
    <property type="molecule type" value="Genomic_DNA"/>
</dbReference>
<organism evidence="3 4">
    <name type="scientific">Halonotius aquaticus</name>
    <dbReference type="NCBI Taxonomy" id="2216978"/>
    <lineage>
        <taxon>Archaea</taxon>
        <taxon>Methanobacteriati</taxon>
        <taxon>Methanobacteriota</taxon>
        <taxon>Stenosarchaea group</taxon>
        <taxon>Halobacteria</taxon>
        <taxon>Halobacteriales</taxon>
        <taxon>Haloferacaceae</taxon>
        <taxon>Halonotius</taxon>
    </lineage>
</organism>
<dbReference type="AlphaFoldDB" id="A0A3A6PQC1"/>
<evidence type="ECO:0000256" key="2">
    <source>
        <dbReference type="SAM" id="MobiDB-lite"/>
    </source>
</evidence>
<comment type="caution">
    <text evidence="3">The sequence shown here is derived from an EMBL/GenBank/DDBJ whole genome shotgun (WGS) entry which is preliminary data.</text>
</comment>
<dbReference type="RefSeq" id="WP_120100919.1">
    <property type="nucleotide sequence ID" value="NZ_QKNY01000004.1"/>
</dbReference>
<gene>
    <name evidence="3" type="ORF">DM826_02105</name>
</gene>
<dbReference type="Proteomes" id="UP000276588">
    <property type="component" value="Unassembled WGS sequence"/>
</dbReference>
<feature type="coiled-coil region" evidence="1">
    <location>
        <begin position="27"/>
        <end position="68"/>
    </location>
</feature>
<sequence>MELRNWVQDRFGTADTESLLDESVYSQKELRKDKTKLEQSMKQVEKEMEKHQRKYEKLMQKGAEADEMKRKQYAQKAKFEKKKYTIKKQKHKQKSVKLGTIISIEGMREVMDMQSNEADITLTTVLNDEMNAQELQGQVMEQMAEFGLEMEDMKEVQEALDVEILDQELQTEEPEELELMEEMAAGEMSSEQIDIEEEVNGDTETDDIDIDIEQNQTL</sequence>
<feature type="compositionally biased region" description="Acidic residues" evidence="2">
    <location>
        <begin position="193"/>
        <end position="212"/>
    </location>
</feature>
<evidence type="ECO:0000313" key="4">
    <source>
        <dbReference type="Proteomes" id="UP000276588"/>
    </source>
</evidence>
<reference evidence="3 4" key="1">
    <citation type="submission" date="2018-06" db="EMBL/GenBank/DDBJ databases">
        <title>Halonotius sp. F13-13 a new haloarchaeeon isolated from a solar saltern from Isla Cristina, Huelva, Spain.</title>
        <authorList>
            <person name="Duran-Viseras A."/>
            <person name="Sanchez-Porro C."/>
            <person name="Ventosa A."/>
        </authorList>
    </citation>
    <scope>NUCLEOTIDE SEQUENCE [LARGE SCALE GENOMIC DNA]</scope>
    <source>
        <strain evidence="3 4">F13-13</strain>
    </source>
</reference>
<evidence type="ECO:0000256" key="1">
    <source>
        <dbReference type="SAM" id="Coils"/>
    </source>
</evidence>
<keyword evidence="4" id="KW-1185">Reference proteome</keyword>
<name>A0A3A6PQC1_9EURY</name>
<protein>
    <submittedName>
        <fullName evidence="3">Uncharacterized protein</fullName>
    </submittedName>
</protein>
<dbReference type="OrthoDB" id="339685at2157"/>
<feature type="region of interest" description="Disordered" evidence="2">
    <location>
        <begin position="187"/>
        <end position="218"/>
    </location>
</feature>
<proteinExistence type="predicted"/>